<accession>A0A2U1AMT0</accession>
<comment type="caution">
    <text evidence="4">The sequence shown here is derived from an EMBL/GenBank/DDBJ whole genome shotgun (WGS) entry which is preliminary data.</text>
</comment>
<sequence length="160" mass="17617">MGNGELAYRIDTFIEDERTPVVINCACRTRSIIGAQTLRNLGVRNPVYALENGTQGWVLADLPLEHGQQSRYRDDVQPVAERRVAARALTERAGVQWVDAQTVRDWTDAGERTVYLCDVRTPEEFAAGTLPSAQHAPGGPAATGHRSIHRREQRAGGGVR</sequence>
<gene>
    <name evidence="4" type="ORF">C7410_14821</name>
    <name evidence="3" type="ORF">FHX59_001035</name>
</gene>
<evidence type="ECO:0000313" key="5">
    <source>
        <dbReference type="Proteomes" id="UP000247772"/>
    </source>
</evidence>
<organism evidence="4 5">
    <name type="scientific">Paraburkholderia silvatlantica</name>
    <dbReference type="NCBI Taxonomy" id="321895"/>
    <lineage>
        <taxon>Bacteria</taxon>
        <taxon>Pseudomonadati</taxon>
        <taxon>Pseudomonadota</taxon>
        <taxon>Betaproteobacteria</taxon>
        <taxon>Burkholderiales</taxon>
        <taxon>Burkholderiaceae</taxon>
        <taxon>Paraburkholderia</taxon>
    </lineage>
</organism>
<dbReference type="PROSITE" id="PS50206">
    <property type="entry name" value="RHODANESE_3"/>
    <property type="match status" value="1"/>
</dbReference>
<dbReference type="AlphaFoldDB" id="A0A2U1AMT0"/>
<name>A0A2U1AMT0_9BURK</name>
<dbReference type="InterPro" id="IPR036873">
    <property type="entry name" value="Rhodanese-like_dom_sf"/>
</dbReference>
<dbReference type="EMBL" id="JACHVZ010000003">
    <property type="protein sequence ID" value="MBB2926626.1"/>
    <property type="molecule type" value="Genomic_DNA"/>
</dbReference>
<evidence type="ECO:0000313" key="4">
    <source>
        <dbReference type="EMBL" id="PYE13206.1"/>
    </source>
</evidence>
<dbReference type="EMBL" id="QJSQ01000048">
    <property type="protein sequence ID" value="PYE13206.1"/>
    <property type="molecule type" value="Genomic_DNA"/>
</dbReference>
<evidence type="ECO:0000259" key="2">
    <source>
        <dbReference type="PROSITE" id="PS50206"/>
    </source>
</evidence>
<proteinExistence type="predicted"/>
<reference evidence="4 5" key="1">
    <citation type="submission" date="2018-06" db="EMBL/GenBank/DDBJ databases">
        <title>Genomic Encyclopedia of Type Strains, Phase IV (KMG-V): Genome sequencing to study the core and pangenomes of soil and plant-associated prokaryotes.</title>
        <authorList>
            <person name="Whitman W."/>
        </authorList>
    </citation>
    <scope>NUCLEOTIDE SEQUENCE [LARGE SCALE GENOMIC DNA]</scope>
    <source>
        <strain evidence="4 5">SRCL-318</strain>
        <strain evidence="3 6">SRMrh-85</strain>
    </source>
</reference>
<dbReference type="Proteomes" id="UP000533533">
    <property type="component" value="Unassembled WGS sequence"/>
</dbReference>
<evidence type="ECO:0000256" key="1">
    <source>
        <dbReference type="SAM" id="MobiDB-lite"/>
    </source>
</evidence>
<keyword evidence="6" id="KW-1185">Reference proteome</keyword>
<protein>
    <submittedName>
        <fullName evidence="3">Rhodanese-related sulfurtransferase</fullName>
    </submittedName>
</protein>
<dbReference type="SUPFAM" id="SSF52821">
    <property type="entry name" value="Rhodanese/Cell cycle control phosphatase"/>
    <property type="match status" value="2"/>
</dbReference>
<evidence type="ECO:0000313" key="3">
    <source>
        <dbReference type="EMBL" id="MBB2926626.1"/>
    </source>
</evidence>
<dbReference type="InterPro" id="IPR001763">
    <property type="entry name" value="Rhodanese-like_dom"/>
</dbReference>
<dbReference type="Gene3D" id="3.40.250.10">
    <property type="entry name" value="Rhodanese-like domain"/>
    <property type="match status" value="2"/>
</dbReference>
<feature type="domain" description="Rhodanese" evidence="2">
    <location>
        <begin position="16"/>
        <end position="66"/>
    </location>
</feature>
<feature type="region of interest" description="Disordered" evidence="1">
    <location>
        <begin position="129"/>
        <end position="160"/>
    </location>
</feature>
<dbReference type="RefSeq" id="WP_243413010.1">
    <property type="nucleotide sequence ID" value="NZ_JACHVZ010000003.1"/>
</dbReference>
<dbReference type="Proteomes" id="UP000247772">
    <property type="component" value="Unassembled WGS sequence"/>
</dbReference>
<evidence type="ECO:0000313" key="6">
    <source>
        <dbReference type="Proteomes" id="UP000533533"/>
    </source>
</evidence>